<evidence type="ECO:0000259" key="3">
    <source>
        <dbReference type="Pfam" id="PF21208"/>
    </source>
</evidence>
<dbReference type="PANTHER" id="PTHR43721:SF11">
    <property type="entry name" value="SELENOCYSTEINE-SPECIFIC ELONGATION FACTOR"/>
    <property type="match status" value="1"/>
</dbReference>
<evidence type="ECO:0000313" key="4">
    <source>
        <dbReference type="EMBL" id="KAF8821826.1"/>
    </source>
</evidence>
<comment type="caution">
    <text evidence="4">The sequence shown here is derived from an EMBL/GenBank/DDBJ whole genome shotgun (WGS) entry which is preliminary data.</text>
</comment>
<dbReference type="InterPro" id="IPR027417">
    <property type="entry name" value="P-loop_NTPase"/>
</dbReference>
<feature type="domain" description="Tr-type G" evidence="1">
    <location>
        <begin position="9"/>
        <end position="58"/>
    </location>
</feature>
<dbReference type="Gene3D" id="3.40.50.300">
    <property type="entry name" value="P-loop containing nucleotide triphosphate hydrolases"/>
    <property type="match status" value="1"/>
</dbReference>
<proteinExistence type="predicted"/>
<organism evidence="4 5">
    <name type="scientific">Cardiosporidium cionae</name>
    <dbReference type="NCBI Taxonomy" id="476202"/>
    <lineage>
        <taxon>Eukaryota</taxon>
        <taxon>Sar</taxon>
        <taxon>Alveolata</taxon>
        <taxon>Apicomplexa</taxon>
        <taxon>Aconoidasida</taxon>
        <taxon>Nephromycida</taxon>
        <taxon>Cardiosporidium</taxon>
    </lineage>
</organism>
<dbReference type="InterPro" id="IPR004161">
    <property type="entry name" value="EFTu-like_2"/>
</dbReference>
<dbReference type="Proteomes" id="UP000823046">
    <property type="component" value="Unassembled WGS sequence"/>
</dbReference>
<dbReference type="SUPFAM" id="SSF52540">
    <property type="entry name" value="P-loop containing nucleoside triphosphate hydrolases"/>
    <property type="match status" value="1"/>
</dbReference>
<dbReference type="Pfam" id="PF21208">
    <property type="entry name" value="euk_SelB_III"/>
    <property type="match status" value="1"/>
</dbReference>
<keyword evidence="4" id="KW-0251">Elongation factor</keyword>
<keyword evidence="4" id="KW-0648">Protein biosynthesis</keyword>
<name>A0ABQ7JCR7_9APIC</name>
<evidence type="ECO:0000259" key="1">
    <source>
        <dbReference type="Pfam" id="PF00009"/>
    </source>
</evidence>
<dbReference type="InterPro" id="IPR050055">
    <property type="entry name" value="EF-Tu_GTPase"/>
</dbReference>
<feature type="domain" description="Selenocysteine-specific elongation factor 3rd" evidence="3">
    <location>
        <begin position="438"/>
        <end position="601"/>
    </location>
</feature>
<protein>
    <submittedName>
        <fullName evidence="4">Elongation factor Tu GTP binding domain-containing protein</fullName>
    </submittedName>
</protein>
<dbReference type="CDD" id="cd03696">
    <property type="entry name" value="SelB_II"/>
    <property type="match status" value="1"/>
</dbReference>
<dbReference type="GO" id="GO:0003746">
    <property type="term" value="F:translation elongation factor activity"/>
    <property type="evidence" value="ECO:0007669"/>
    <property type="project" value="UniProtKB-KW"/>
</dbReference>
<feature type="domain" description="Translation elongation factor EFTu-like" evidence="2">
    <location>
        <begin position="358"/>
        <end position="421"/>
    </location>
</feature>
<dbReference type="Pfam" id="PF03144">
    <property type="entry name" value="GTP_EFTU_D2"/>
    <property type="match status" value="1"/>
</dbReference>
<feature type="domain" description="Tr-type G" evidence="1">
    <location>
        <begin position="139"/>
        <end position="304"/>
    </location>
</feature>
<dbReference type="SUPFAM" id="SSF50447">
    <property type="entry name" value="Translation proteins"/>
    <property type="match status" value="1"/>
</dbReference>
<dbReference type="Gene3D" id="2.40.30.10">
    <property type="entry name" value="Translation factors"/>
    <property type="match status" value="1"/>
</dbReference>
<dbReference type="EMBL" id="JADAQX010000121">
    <property type="protein sequence ID" value="KAF8821826.1"/>
    <property type="molecule type" value="Genomic_DNA"/>
</dbReference>
<keyword evidence="5" id="KW-1185">Reference proteome</keyword>
<gene>
    <name evidence="4" type="ORF">IE077_001498</name>
</gene>
<dbReference type="InterPro" id="IPR000795">
    <property type="entry name" value="T_Tr_GTP-bd_dom"/>
</dbReference>
<accession>A0ABQ7JCR7</accession>
<evidence type="ECO:0000259" key="2">
    <source>
        <dbReference type="Pfam" id="PF03144"/>
    </source>
</evidence>
<dbReference type="PANTHER" id="PTHR43721">
    <property type="entry name" value="ELONGATION FACTOR TU-RELATED"/>
    <property type="match status" value="1"/>
</dbReference>
<reference evidence="4 5" key="1">
    <citation type="journal article" date="2020" name="bioRxiv">
        <title>Metabolic contributions of an alphaproteobacterial endosymbiont in the apicomplexan Cardiosporidium cionae.</title>
        <authorList>
            <person name="Hunter E.S."/>
            <person name="Paight C.J."/>
            <person name="Lane C.E."/>
        </authorList>
    </citation>
    <scope>NUCLEOTIDE SEQUENCE [LARGE SCALE GENOMIC DNA]</scope>
    <source>
        <strain evidence="4">ESH_2018</strain>
    </source>
</reference>
<dbReference type="CDD" id="cd04094">
    <property type="entry name" value="eSelB_III"/>
    <property type="match status" value="1"/>
</dbReference>
<evidence type="ECO:0000313" key="5">
    <source>
        <dbReference type="Proteomes" id="UP000823046"/>
    </source>
</evidence>
<dbReference type="InterPro" id="IPR009000">
    <property type="entry name" value="Transl_B-barrel_sf"/>
</dbReference>
<dbReference type="InterPro" id="IPR049393">
    <property type="entry name" value="eEFSec_III"/>
</dbReference>
<sequence>MSSSNVITVNVGILGHVDSGKTALVRALSTVTSTAALDKHPQSQERGITLDLGFSAFMLTLSDEEQRRHNEEVLDVGIREEFQSAAPKLDELMHQQAEGYDVTNDCKRECEETITTSLPSDIPAVLATHHREDTSADAQQRPVAFASYSPSVSPKNSSQVQVCLVDCPGHATLIRTILSGAQIIDMVILVIDITKGFQTQTSDCIIPSNFQSFEFECAECLVIAEILTTQLIVVLNKVDLIPLDQRSKKTTTYAFVSPTYVSSLSFYRLEVKRIREKLQKVFEKTTFGSAVPMVVVSATGGKSIGLPSSTSSSFHSCMPIGLNDLLTCMRKNIKILPRSEKGPLYFAFDHSFGIKGQGTIVTGTLLSGSLHVGQHVRIPSLSEISKIRSMQMFKKNIQTAKQGDRVAVSLSSIDATKLERGILIDAKEILPHLYGCIAVVQRIHFYKGKILNATKFHCTIGHTTVMCSVNFFAFCNDGQGENFNPQSQFVPSSSSSTVNGFSLSQGNLVLKNQEQWPHQFDFNCTYYHLDGLPPLDDASSSSLLTSNKDEDFCQHLPGKAQLCFAVIRFERSVQCPPNCLLICSKLDEESTTSSCRLAFFGKIVFCLEKVLAAPTKAGTTSNSILPSLDRFADLRRVQALKLKVKFGKIDRYVPNDLFALVGKSLFKDSDHLLHFIGCKIEMIYDTSKCDATTSVAVNALPKVKGDFERSSKMEGVVERAFGKTGKFIVRFSDSLPPYNTLVDPFLALRFARSSFDKQGKILQK</sequence>
<dbReference type="Pfam" id="PF00009">
    <property type="entry name" value="GTP_EFTU"/>
    <property type="match status" value="2"/>
</dbReference>